<gene>
    <name evidence="2" type="ORF">TRAPUB_9768</name>
</gene>
<name>A0A1M2W1C7_TRAPU</name>
<evidence type="ECO:0000313" key="3">
    <source>
        <dbReference type="Proteomes" id="UP000184267"/>
    </source>
</evidence>
<evidence type="ECO:0000256" key="1">
    <source>
        <dbReference type="SAM" id="MobiDB-lite"/>
    </source>
</evidence>
<protein>
    <recommendedName>
        <fullName evidence="4">MYND-type domain-containing protein</fullName>
    </recommendedName>
</protein>
<feature type="region of interest" description="Disordered" evidence="1">
    <location>
        <begin position="407"/>
        <end position="426"/>
    </location>
</feature>
<dbReference type="EMBL" id="MNAD01000373">
    <property type="protein sequence ID" value="OJT13669.1"/>
    <property type="molecule type" value="Genomic_DNA"/>
</dbReference>
<evidence type="ECO:0008006" key="4">
    <source>
        <dbReference type="Google" id="ProtNLM"/>
    </source>
</evidence>
<proteinExistence type="predicted"/>
<dbReference type="Gene3D" id="6.10.140.2220">
    <property type="match status" value="1"/>
</dbReference>
<keyword evidence="3" id="KW-1185">Reference proteome</keyword>
<accession>A0A1M2W1C7</accession>
<dbReference type="AlphaFoldDB" id="A0A1M2W1C7"/>
<dbReference type="STRING" id="154538.A0A1M2W1C7"/>
<comment type="caution">
    <text evidence="2">The sequence shown here is derived from an EMBL/GenBank/DDBJ whole genome shotgun (WGS) entry which is preliminary data.</text>
</comment>
<dbReference type="SUPFAM" id="SSF144232">
    <property type="entry name" value="HIT/MYND zinc finger-like"/>
    <property type="match status" value="1"/>
</dbReference>
<dbReference type="OMA" id="HLWATHA"/>
<reference evidence="2 3" key="1">
    <citation type="submission" date="2016-10" db="EMBL/GenBank/DDBJ databases">
        <title>Genome sequence of the basidiomycete white-rot fungus Trametes pubescens.</title>
        <authorList>
            <person name="Makela M.R."/>
            <person name="Granchi Z."/>
            <person name="Peng M."/>
            <person name="De Vries R.P."/>
            <person name="Grigoriev I."/>
            <person name="Riley R."/>
            <person name="Hilden K."/>
        </authorList>
    </citation>
    <scope>NUCLEOTIDE SEQUENCE [LARGE SCALE GENOMIC DNA]</scope>
    <source>
        <strain evidence="2 3">FBCC735</strain>
    </source>
</reference>
<dbReference type="Proteomes" id="UP000184267">
    <property type="component" value="Unassembled WGS sequence"/>
</dbReference>
<sequence>MPLVLELLCNVPWDLYPGRCEGFEEYLTLKEQICYDYRHPPDFRRLYIQGQRSVREILPANLRYGLRVDDGPLMLEYCLRTLAVCHPLAATDVNPLPVSQRLAGVDQPPPETEEEMANFRLPEIRSITPRLRLQGLACYAHINFFSCWTEEQRTLSYIHLTTKCSAMFNACSSANICVGLGFIPPVALRIASWLATTKARFGVDVRETDKFKELTHLWATHANYLSRLQLKETARLKRVAKAPHLYRCANDGCKIQATNKSALRRCGGPCPPERKPRYCCELCQRQHWRIHREFCKTDSTNTESYTDIINDDGDPDWLDIDDFHEPPLPPRKHDWPLFADREGPEIFIDIPNDSPFRKGEIVRLKTRTLSPDCLSAYRSLWSPVKNSATSKQREYVESLMTSPPVNMGFYKPEPKDPGSLSTLAPW</sequence>
<organism evidence="2 3">
    <name type="scientific">Trametes pubescens</name>
    <name type="common">White-rot fungus</name>
    <dbReference type="NCBI Taxonomy" id="154538"/>
    <lineage>
        <taxon>Eukaryota</taxon>
        <taxon>Fungi</taxon>
        <taxon>Dikarya</taxon>
        <taxon>Basidiomycota</taxon>
        <taxon>Agaricomycotina</taxon>
        <taxon>Agaricomycetes</taxon>
        <taxon>Polyporales</taxon>
        <taxon>Polyporaceae</taxon>
        <taxon>Trametes</taxon>
    </lineage>
</organism>
<evidence type="ECO:0000313" key="2">
    <source>
        <dbReference type="EMBL" id="OJT13669.1"/>
    </source>
</evidence>
<dbReference type="OrthoDB" id="432970at2759"/>